<evidence type="ECO:0000256" key="2">
    <source>
        <dbReference type="ARBA" id="ARBA00022763"/>
    </source>
</evidence>
<reference evidence="7" key="1">
    <citation type="submission" date="2020-12" db="EMBL/GenBank/DDBJ databases">
        <title>Antrihabitans popcorni sp. nov. and Antrihabitans auranticaus sp. nov., isolated from a larva cave.</title>
        <authorList>
            <person name="Lee S.D."/>
            <person name="Kim I.S."/>
        </authorList>
    </citation>
    <scope>NUCLEOTIDE SEQUENCE</scope>
    <source>
        <strain evidence="7">YC3-6</strain>
    </source>
</reference>
<keyword evidence="2" id="KW-0227">DNA damage</keyword>
<dbReference type="InterPro" id="IPR011604">
    <property type="entry name" value="PDDEXK-like_dom_sf"/>
</dbReference>
<proteinExistence type="predicted"/>
<sequence length="935" mass="101748">MSSGVYERLADAVGRAKAGSPLTAVTVVVPSVGAGRDVLHYLARRDGVANTRVLTVGQVVERLAGPALLPRLPLPYPLLEAAIQRVLCDEPGVFAEVADQPVTAQALAGASWTLSSFADPVLADASPMVADLIRIHRIATRAHSARYFQQWEAYSTALGRLGQLGSVVAFLPGESDSAAAAFVAELRAVGETIADEGDVFGTMVVHASDADDEVRSVARLVRSYLSAGTPGHRIGVFYGGDDPYLQLIHEHFGRAGLEFAAPQCHSLIDRPVARSLLRILKLDTDVMPRRELLAILSERAVRWNDVDGERLSQIRIERLTRTAVPIVGGSDWDRLGELEPDAYYAGTAATLSDLVTSLQRDLRSLSGVTSWQDASDQLVALLDRYFDTPFAVDLALVRTMAAGLGEMDGIASAPTPRGIAEAMAVRVRTHNEQVGVLGAGVSVGPIAAGVGRDLDVCIVIGAAEGIVPAARREDPLLPSELAGRTLADEIEQQRRRLMLTLAGGARHRVVTFPRGSLRGGAEKVPSRWLMPTLDALAGKSVGVTSWQADTADAVTVVCIESFDAAAQYADERIGASTATETEWRLRALAGVPASERQTLLDDDVVRNGMLTRSDRLNGRFTRFNGNLSRVRDLVRFFDKPVPPTRLEEWIVSPYRFFVHNLLGVDTLDDPDVSTTMDPLTRGNLVHLVLEQYVKECIAGERRSLDRLLDIAEDVLSDARVLAPGWLPQLWEKDSGVIRRDLVEWYAHDNREHLEGWTPAFAERGFGKDPDEVELDLPGGRIRFSGAVDRIDTHSDGRLRVTDYKTGKSEYYRAQTGDTPTVGGTRFQLPVYGLFARTLGAGVVEARYWFVSTKGQFAEIGYPVTDSVIDDLREGVGVVHRAISAGYFPPRPPEPTIWTDELLELLGRPGLERAWVALENVPELAEFVAIYSGDGS</sequence>
<keyword evidence="4" id="KW-0269">Exonuclease</keyword>
<keyword evidence="3" id="KW-0347">Helicase</keyword>
<dbReference type="InterPro" id="IPR027417">
    <property type="entry name" value="P-loop_NTPase"/>
</dbReference>
<dbReference type="InterPro" id="IPR038726">
    <property type="entry name" value="PDDEXK_AddAB-type"/>
</dbReference>
<dbReference type="SUPFAM" id="SSF52540">
    <property type="entry name" value="P-loop containing nucleoside triphosphate hydrolases"/>
    <property type="match status" value="1"/>
</dbReference>
<comment type="caution">
    <text evidence="7">The sequence shown here is derived from an EMBL/GenBank/DDBJ whole genome shotgun (WGS) entry which is preliminary data.</text>
</comment>
<evidence type="ECO:0000256" key="4">
    <source>
        <dbReference type="ARBA" id="ARBA00022839"/>
    </source>
</evidence>
<keyword evidence="5" id="KW-0234">DNA repair</keyword>
<evidence type="ECO:0000256" key="3">
    <source>
        <dbReference type="ARBA" id="ARBA00022806"/>
    </source>
</evidence>
<keyword evidence="3" id="KW-0547">Nucleotide-binding</keyword>
<accession>A0A934U504</accession>
<dbReference type="GO" id="GO:0004386">
    <property type="term" value="F:helicase activity"/>
    <property type="evidence" value="ECO:0007669"/>
    <property type="project" value="UniProtKB-KW"/>
</dbReference>
<dbReference type="RefSeq" id="WP_199705911.1">
    <property type="nucleotide sequence ID" value="NZ_JAEMNV010000006.1"/>
</dbReference>
<dbReference type="Proteomes" id="UP000655868">
    <property type="component" value="Unassembled WGS sequence"/>
</dbReference>
<evidence type="ECO:0000256" key="5">
    <source>
        <dbReference type="ARBA" id="ARBA00023204"/>
    </source>
</evidence>
<keyword evidence="3" id="KW-0067">ATP-binding</keyword>
<dbReference type="GO" id="GO:0004527">
    <property type="term" value="F:exonuclease activity"/>
    <property type="evidence" value="ECO:0007669"/>
    <property type="project" value="UniProtKB-KW"/>
</dbReference>
<keyword evidence="4" id="KW-0378">Hydrolase</keyword>
<evidence type="ECO:0000256" key="1">
    <source>
        <dbReference type="ARBA" id="ARBA00022722"/>
    </source>
</evidence>
<protein>
    <submittedName>
        <fullName evidence="7">PD-(D/E)XK nuclease family protein</fullName>
    </submittedName>
</protein>
<evidence type="ECO:0000313" key="8">
    <source>
        <dbReference type="Proteomes" id="UP000655868"/>
    </source>
</evidence>
<keyword evidence="1" id="KW-0540">Nuclease</keyword>
<dbReference type="Pfam" id="PF12705">
    <property type="entry name" value="PDDEXK_1"/>
    <property type="match status" value="1"/>
</dbReference>
<dbReference type="Gene3D" id="3.90.320.10">
    <property type="match status" value="1"/>
</dbReference>
<dbReference type="AlphaFoldDB" id="A0A934U504"/>
<evidence type="ECO:0000259" key="6">
    <source>
        <dbReference type="Pfam" id="PF12705"/>
    </source>
</evidence>
<dbReference type="EMBL" id="JAEMNV010000006">
    <property type="protein sequence ID" value="MBJ8341039.1"/>
    <property type="molecule type" value="Genomic_DNA"/>
</dbReference>
<organism evidence="7 8">
    <name type="scientific">Antrihabitans stalagmiti</name>
    <dbReference type="NCBI Taxonomy" id="2799499"/>
    <lineage>
        <taxon>Bacteria</taxon>
        <taxon>Bacillati</taxon>
        <taxon>Actinomycetota</taxon>
        <taxon>Actinomycetes</taxon>
        <taxon>Mycobacteriales</taxon>
        <taxon>Nocardiaceae</taxon>
        <taxon>Antrihabitans</taxon>
    </lineage>
</organism>
<evidence type="ECO:0000313" key="7">
    <source>
        <dbReference type="EMBL" id="MBJ8341039.1"/>
    </source>
</evidence>
<keyword evidence="8" id="KW-1185">Reference proteome</keyword>
<gene>
    <name evidence="7" type="ORF">JGU71_19310</name>
</gene>
<name>A0A934U504_9NOCA</name>
<feature type="domain" description="PD-(D/E)XK endonuclease-like" evidence="6">
    <location>
        <begin position="643"/>
        <end position="891"/>
    </location>
</feature>
<dbReference type="GO" id="GO:0006281">
    <property type="term" value="P:DNA repair"/>
    <property type="evidence" value="ECO:0007669"/>
    <property type="project" value="UniProtKB-KW"/>
</dbReference>